<organism evidence="6 7">
    <name type="scientific">Ordospora colligata OC4</name>
    <dbReference type="NCBI Taxonomy" id="1354746"/>
    <lineage>
        <taxon>Eukaryota</taxon>
        <taxon>Fungi</taxon>
        <taxon>Fungi incertae sedis</taxon>
        <taxon>Microsporidia</taxon>
        <taxon>Ordosporidae</taxon>
        <taxon>Ordospora</taxon>
    </lineage>
</organism>
<sequence>MIKSFILGFPFPRFGKNKSCEVVPKLAFTMAMLRPLSVIAPKVLTDDLYKGAIAFATCPFGVGDKIKIDKYDGVVKDMSFWYLVLERPKGYVYIPTSHVYSTAIELFK</sequence>
<dbReference type="InterPro" id="IPR010920">
    <property type="entry name" value="LSM_dom_sf"/>
</dbReference>
<dbReference type="VEuPathDB" id="MicrosporidiaDB:M896_040480"/>
<evidence type="ECO:0000313" key="7">
    <source>
        <dbReference type="Proteomes" id="UP000031056"/>
    </source>
</evidence>
<evidence type="ECO:0000256" key="1">
    <source>
        <dbReference type="ARBA" id="ARBA00004370"/>
    </source>
</evidence>
<feature type="domain" description="Mechanosensitive ion channel MscS" evidence="5">
    <location>
        <begin position="45"/>
        <end position="104"/>
    </location>
</feature>
<dbReference type="GO" id="GO:0016020">
    <property type="term" value="C:membrane"/>
    <property type="evidence" value="ECO:0007669"/>
    <property type="project" value="UniProtKB-SubCell"/>
</dbReference>
<dbReference type="SUPFAM" id="SSF50182">
    <property type="entry name" value="Sm-like ribonucleoproteins"/>
    <property type="match status" value="1"/>
</dbReference>
<dbReference type="GeneID" id="26261487"/>
<name>A0A0B2ULK2_9MICR</name>
<dbReference type="EMBL" id="JOKQ01000004">
    <property type="protein sequence ID" value="KHN69855.1"/>
    <property type="molecule type" value="Genomic_DNA"/>
</dbReference>
<evidence type="ECO:0000313" key="6">
    <source>
        <dbReference type="EMBL" id="KHN69855.1"/>
    </source>
</evidence>
<proteinExistence type="predicted"/>
<dbReference type="HOGENOM" id="CLU_2196938_0_0_1"/>
<dbReference type="RefSeq" id="XP_014563897.1">
    <property type="nucleotide sequence ID" value="XM_014708411.1"/>
</dbReference>
<evidence type="ECO:0000259" key="5">
    <source>
        <dbReference type="Pfam" id="PF00924"/>
    </source>
</evidence>
<dbReference type="Gene3D" id="2.30.30.60">
    <property type="match status" value="1"/>
</dbReference>
<dbReference type="InterPro" id="IPR006685">
    <property type="entry name" value="MscS_channel_2nd"/>
</dbReference>
<dbReference type="Pfam" id="PF00924">
    <property type="entry name" value="MS_channel_2nd"/>
    <property type="match status" value="1"/>
</dbReference>
<dbReference type="InterPro" id="IPR023408">
    <property type="entry name" value="MscS_beta-dom_sf"/>
</dbReference>
<comment type="caution">
    <text evidence="6">The sequence shown here is derived from an EMBL/GenBank/DDBJ whole genome shotgun (WGS) entry which is preliminary data.</text>
</comment>
<keyword evidence="2" id="KW-0812">Transmembrane</keyword>
<dbReference type="OrthoDB" id="2190769at2759"/>
<keyword evidence="4" id="KW-0472">Membrane</keyword>
<comment type="subcellular location">
    <subcellularLocation>
        <location evidence="1">Membrane</location>
    </subcellularLocation>
</comment>
<gene>
    <name evidence="6" type="ORF">M896_040480</name>
</gene>
<dbReference type="Proteomes" id="UP000031056">
    <property type="component" value="Unassembled WGS sequence"/>
</dbReference>
<evidence type="ECO:0000256" key="2">
    <source>
        <dbReference type="ARBA" id="ARBA00022692"/>
    </source>
</evidence>
<dbReference type="GO" id="GO:0055085">
    <property type="term" value="P:transmembrane transport"/>
    <property type="evidence" value="ECO:0007669"/>
    <property type="project" value="InterPro"/>
</dbReference>
<accession>A0A0B2ULK2</accession>
<reference evidence="6 7" key="1">
    <citation type="journal article" date="2014" name="MBio">
        <title>The Ordospora colligata genome; evolution of extreme reduction in microsporidia and host-to-parasite horizontal gene transfer.</title>
        <authorList>
            <person name="Pombert J.-F."/>
            <person name="Haag K.L."/>
            <person name="Beidas S."/>
            <person name="Ebert D."/>
            <person name="Keeling P.J."/>
        </authorList>
    </citation>
    <scope>NUCLEOTIDE SEQUENCE [LARGE SCALE GENOMIC DNA]</scope>
    <source>
        <strain evidence="6 7">OC4</strain>
    </source>
</reference>
<dbReference type="InParanoid" id="A0A0B2ULK2"/>
<keyword evidence="7" id="KW-1185">Reference proteome</keyword>
<dbReference type="AlphaFoldDB" id="A0A0B2ULK2"/>
<keyword evidence="3" id="KW-1133">Transmembrane helix</keyword>
<evidence type="ECO:0000256" key="3">
    <source>
        <dbReference type="ARBA" id="ARBA00022989"/>
    </source>
</evidence>
<evidence type="ECO:0000256" key="4">
    <source>
        <dbReference type="ARBA" id="ARBA00023136"/>
    </source>
</evidence>
<protein>
    <recommendedName>
        <fullName evidence="5">Mechanosensitive ion channel MscS domain-containing protein</fullName>
    </recommendedName>
</protein>